<protein>
    <recommendedName>
        <fullName evidence="4">DUF3325 domain-containing protein</fullName>
    </recommendedName>
</protein>
<feature type="transmembrane region" description="Helical" evidence="1">
    <location>
        <begin position="44"/>
        <end position="61"/>
    </location>
</feature>
<accession>A0A3N0DGD0</accession>
<evidence type="ECO:0000313" key="2">
    <source>
        <dbReference type="EMBL" id="RNL74441.1"/>
    </source>
</evidence>
<reference evidence="2 3" key="1">
    <citation type="submission" date="2018-10" db="EMBL/GenBank/DDBJ databases">
        <title>Sinomicrobium pectinilyticum sp. nov., a pectinase-producing bacterium isolated from alkaline and saline soil, and emended description of the genus Sinomicrobium.</title>
        <authorList>
            <person name="Cheng B."/>
            <person name="Li C."/>
            <person name="Lai Q."/>
            <person name="Du M."/>
            <person name="Shao Z."/>
            <person name="Xu P."/>
            <person name="Yang C."/>
        </authorList>
    </citation>
    <scope>NUCLEOTIDE SEQUENCE [LARGE SCALE GENOMIC DNA]</scope>
    <source>
        <strain evidence="2 3">5DNS001</strain>
    </source>
</reference>
<gene>
    <name evidence="2" type="ORF">ED312_22135</name>
</gene>
<dbReference type="OrthoDB" id="839906at2"/>
<keyword evidence="3" id="KW-1185">Reference proteome</keyword>
<dbReference type="AlphaFoldDB" id="A0A3N0DGD0"/>
<evidence type="ECO:0008006" key="4">
    <source>
        <dbReference type="Google" id="ProtNLM"/>
    </source>
</evidence>
<organism evidence="2 3">
    <name type="scientific">Sinomicrobium pectinilyticum</name>
    <dbReference type="NCBI Taxonomy" id="1084421"/>
    <lineage>
        <taxon>Bacteria</taxon>
        <taxon>Pseudomonadati</taxon>
        <taxon>Bacteroidota</taxon>
        <taxon>Flavobacteriia</taxon>
        <taxon>Flavobacteriales</taxon>
        <taxon>Flavobacteriaceae</taxon>
        <taxon>Sinomicrobium</taxon>
    </lineage>
</organism>
<comment type="caution">
    <text evidence="2">The sequence shown here is derived from an EMBL/GenBank/DDBJ whole genome shotgun (WGS) entry which is preliminary data.</text>
</comment>
<proteinExistence type="predicted"/>
<evidence type="ECO:0000256" key="1">
    <source>
        <dbReference type="SAM" id="Phobius"/>
    </source>
</evidence>
<dbReference type="RefSeq" id="WP_123218200.1">
    <property type="nucleotide sequence ID" value="NZ_RJTM01000178.1"/>
</dbReference>
<name>A0A3N0DGD0_SINP1</name>
<sequence length="108" mass="12122">MTSLVVAITFLGFYTLYNTSKRAMLSRSLKIEKWMQAHGRESKAAGLILLFIALVLSVFHYGVGAGIFAFFVILMTLGSLIVMVTPLRFIRYQALVLILILAITFEFL</sequence>
<keyword evidence="1" id="KW-1133">Transmembrane helix</keyword>
<keyword evidence="1" id="KW-0812">Transmembrane</keyword>
<dbReference type="EMBL" id="RJTM01000178">
    <property type="protein sequence ID" value="RNL74441.1"/>
    <property type="molecule type" value="Genomic_DNA"/>
</dbReference>
<keyword evidence="1" id="KW-0472">Membrane</keyword>
<feature type="transmembrane region" description="Helical" evidence="1">
    <location>
        <begin position="6"/>
        <end position="24"/>
    </location>
</feature>
<dbReference type="Proteomes" id="UP000267469">
    <property type="component" value="Unassembled WGS sequence"/>
</dbReference>
<feature type="transmembrane region" description="Helical" evidence="1">
    <location>
        <begin position="67"/>
        <end position="84"/>
    </location>
</feature>
<evidence type="ECO:0000313" key="3">
    <source>
        <dbReference type="Proteomes" id="UP000267469"/>
    </source>
</evidence>